<evidence type="ECO:0000256" key="2">
    <source>
        <dbReference type="ARBA" id="ARBA00023015"/>
    </source>
</evidence>
<feature type="compositionally biased region" description="Polar residues" evidence="6">
    <location>
        <begin position="38"/>
        <end position="66"/>
    </location>
</feature>
<evidence type="ECO:0000256" key="1">
    <source>
        <dbReference type="ARBA" id="ARBA00004123"/>
    </source>
</evidence>
<evidence type="ECO:0000256" key="6">
    <source>
        <dbReference type="SAM" id="MobiDB-lite"/>
    </source>
</evidence>
<evidence type="ECO:0000313" key="8">
    <source>
        <dbReference type="Proteomes" id="UP000585474"/>
    </source>
</evidence>
<accession>A0A7J0GEL3</accession>
<organism evidence="7 8">
    <name type="scientific">Actinidia rufa</name>
    <dbReference type="NCBI Taxonomy" id="165716"/>
    <lineage>
        <taxon>Eukaryota</taxon>
        <taxon>Viridiplantae</taxon>
        <taxon>Streptophyta</taxon>
        <taxon>Embryophyta</taxon>
        <taxon>Tracheophyta</taxon>
        <taxon>Spermatophyta</taxon>
        <taxon>Magnoliopsida</taxon>
        <taxon>eudicotyledons</taxon>
        <taxon>Gunneridae</taxon>
        <taxon>Pentapetalae</taxon>
        <taxon>asterids</taxon>
        <taxon>Ericales</taxon>
        <taxon>Actinidiaceae</taxon>
        <taxon>Actinidia</taxon>
    </lineage>
</organism>
<dbReference type="AlphaFoldDB" id="A0A7J0GEL3"/>
<gene>
    <name evidence="7" type="ORF">Acr_20g0010550</name>
</gene>
<keyword evidence="8" id="KW-1185">Reference proteome</keyword>
<keyword evidence="2" id="KW-0805">Transcription regulation</keyword>
<keyword evidence="4" id="KW-0804">Transcription</keyword>
<feature type="region of interest" description="Disordered" evidence="6">
    <location>
        <begin position="1"/>
        <end position="66"/>
    </location>
</feature>
<dbReference type="InterPro" id="IPR001289">
    <property type="entry name" value="NFYA"/>
</dbReference>
<evidence type="ECO:0000256" key="5">
    <source>
        <dbReference type="ARBA" id="ARBA00023242"/>
    </source>
</evidence>
<dbReference type="PROSITE" id="PS51152">
    <property type="entry name" value="NFYA_HAP2_2"/>
    <property type="match status" value="1"/>
</dbReference>
<keyword evidence="5" id="KW-0539">Nucleus</keyword>
<protein>
    <submittedName>
        <fullName evidence="7">Nuclear factor Y, subunit A10</fullName>
    </submittedName>
</protein>
<comment type="caution">
    <text evidence="7">The sequence shown here is derived from an EMBL/GenBank/DDBJ whole genome shotgun (WGS) entry which is preliminary data.</text>
</comment>
<dbReference type="GO" id="GO:0003700">
    <property type="term" value="F:DNA-binding transcription factor activity"/>
    <property type="evidence" value="ECO:0007669"/>
    <property type="project" value="InterPro"/>
</dbReference>
<dbReference type="OrthoDB" id="1097733at2759"/>
<dbReference type="Proteomes" id="UP000585474">
    <property type="component" value="Unassembled WGS sequence"/>
</dbReference>
<dbReference type="GO" id="GO:0005634">
    <property type="term" value="C:nucleus"/>
    <property type="evidence" value="ECO:0007669"/>
    <property type="project" value="UniProtKB-SubCell"/>
</dbReference>
<evidence type="ECO:0000256" key="4">
    <source>
        <dbReference type="ARBA" id="ARBA00023163"/>
    </source>
</evidence>
<keyword evidence="3" id="KW-0238">DNA-binding</keyword>
<dbReference type="GO" id="GO:0003677">
    <property type="term" value="F:DNA binding"/>
    <property type="evidence" value="ECO:0007669"/>
    <property type="project" value="UniProtKB-KW"/>
</dbReference>
<proteinExistence type="predicted"/>
<dbReference type="EMBL" id="BJWL01000020">
    <property type="protein sequence ID" value="GFZ09247.1"/>
    <property type="molecule type" value="Genomic_DNA"/>
</dbReference>
<reference evidence="7 8" key="1">
    <citation type="submission" date="2019-07" db="EMBL/GenBank/DDBJ databases">
        <title>De Novo Assembly of kiwifruit Actinidia rufa.</title>
        <authorList>
            <person name="Sugita-Konishi S."/>
            <person name="Sato K."/>
            <person name="Mori E."/>
            <person name="Abe Y."/>
            <person name="Kisaki G."/>
            <person name="Hamano K."/>
            <person name="Suezawa K."/>
            <person name="Otani M."/>
            <person name="Fukuda T."/>
            <person name="Manabe T."/>
            <person name="Gomi K."/>
            <person name="Tabuchi M."/>
            <person name="Akimitsu K."/>
            <person name="Kataoka I."/>
        </authorList>
    </citation>
    <scope>NUCLEOTIDE SEQUENCE [LARGE SCALE GENOMIC DNA]</scope>
    <source>
        <strain evidence="8">cv. Fuchu</strain>
    </source>
</reference>
<name>A0A7J0GEL3_9ERIC</name>
<evidence type="ECO:0000313" key="7">
    <source>
        <dbReference type="EMBL" id="GFZ09247.1"/>
    </source>
</evidence>
<evidence type="ECO:0000256" key="3">
    <source>
        <dbReference type="ARBA" id="ARBA00023125"/>
    </source>
</evidence>
<sequence>MRRPRGCGGRFLNTKTSKGAKFGNEPEKTGNGHHFQPAESQISEVLQSDSGNLSSPKEASGSRTNLSGSEVTSLFYRGEVDHFAFNHLRPSVLSLTDMMNTGPGRAMPNLEVVEVDVIEVSISSLDIALASGVMYCKIVDLICCPVMPYKCGVHVCDLEVVEVSILSSNFEPLVK</sequence>
<comment type="subcellular location">
    <subcellularLocation>
        <location evidence="1">Nucleus</location>
    </subcellularLocation>
</comment>